<reference evidence="3" key="1">
    <citation type="submission" date="2012-08" db="EMBL/GenBank/DDBJ databases">
        <title>The Genome Sequence of Wuchereria bancrofti.</title>
        <authorList>
            <person name="Nutman T.B."/>
            <person name="Fink D.L."/>
            <person name="Russ C."/>
            <person name="Young S."/>
            <person name="Zeng Q."/>
            <person name="Koehrsen M."/>
            <person name="Alvarado L."/>
            <person name="Berlin A."/>
            <person name="Chapman S.B."/>
            <person name="Chen Z."/>
            <person name="Freedman E."/>
            <person name="Gellesch M."/>
            <person name="Goldberg J."/>
            <person name="Griggs A."/>
            <person name="Gujja S."/>
            <person name="Heilman E.R."/>
            <person name="Heiman D."/>
            <person name="Hepburn T."/>
            <person name="Howarth C."/>
            <person name="Jen D."/>
            <person name="Larson L."/>
            <person name="Lewis B."/>
            <person name="Mehta T."/>
            <person name="Park D."/>
            <person name="Pearson M."/>
            <person name="Roberts A."/>
            <person name="Saif S."/>
            <person name="Shea T."/>
            <person name="Shenoy N."/>
            <person name="Sisk P."/>
            <person name="Stolte C."/>
            <person name="Sykes S."/>
            <person name="Walk T."/>
            <person name="White J."/>
            <person name="Yandava C."/>
            <person name="Haas B."/>
            <person name="Henn M.R."/>
            <person name="Nusbaum C."/>
            <person name="Birren B."/>
        </authorList>
    </citation>
    <scope>NUCLEOTIDE SEQUENCE [LARGE SCALE GENOMIC DNA]</scope>
    <source>
        <strain evidence="3">NA</strain>
    </source>
</reference>
<dbReference type="AlphaFoldDB" id="J9ER13"/>
<organism evidence="2 3">
    <name type="scientific">Wuchereria bancrofti</name>
    <dbReference type="NCBI Taxonomy" id="6293"/>
    <lineage>
        <taxon>Eukaryota</taxon>
        <taxon>Metazoa</taxon>
        <taxon>Ecdysozoa</taxon>
        <taxon>Nematoda</taxon>
        <taxon>Chromadorea</taxon>
        <taxon>Rhabditida</taxon>
        <taxon>Spirurina</taxon>
        <taxon>Spiruromorpha</taxon>
        <taxon>Filarioidea</taxon>
        <taxon>Onchocercidae</taxon>
        <taxon>Wuchereria</taxon>
    </lineage>
</organism>
<feature type="compositionally biased region" description="Basic and acidic residues" evidence="1">
    <location>
        <begin position="27"/>
        <end position="40"/>
    </location>
</feature>
<comment type="caution">
    <text evidence="2">The sequence shown here is derived from an EMBL/GenBank/DDBJ whole genome shotgun (WGS) entry which is preliminary data.</text>
</comment>
<dbReference type="Proteomes" id="UP000004810">
    <property type="component" value="Unassembled WGS sequence"/>
</dbReference>
<proteinExistence type="predicted"/>
<feature type="compositionally biased region" description="Polar residues" evidence="1">
    <location>
        <begin position="1"/>
        <end position="19"/>
    </location>
</feature>
<evidence type="ECO:0000256" key="1">
    <source>
        <dbReference type="SAM" id="MobiDB-lite"/>
    </source>
</evidence>
<dbReference type="EMBL" id="ADBV01005399">
    <property type="protein sequence ID" value="EJW79507.1"/>
    <property type="molecule type" value="Genomic_DNA"/>
</dbReference>
<evidence type="ECO:0000313" key="2">
    <source>
        <dbReference type="EMBL" id="EJW79507.1"/>
    </source>
</evidence>
<gene>
    <name evidence="2" type="ORF">WUBG_09586</name>
</gene>
<sequence>MIQATTQHHQPPSQNNPTGRTFRHSPLYRERERERERCKYDSPAQSARLLLPLSYTLFTSECHVWGDDSAWVD</sequence>
<protein>
    <submittedName>
        <fullName evidence="2">Uncharacterized protein</fullName>
    </submittedName>
</protein>
<feature type="non-terminal residue" evidence="2">
    <location>
        <position position="73"/>
    </location>
</feature>
<accession>J9ER13</accession>
<name>J9ER13_WUCBA</name>
<evidence type="ECO:0000313" key="3">
    <source>
        <dbReference type="Proteomes" id="UP000004810"/>
    </source>
</evidence>
<feature type="region of interest" description="Disordered" evidence="1">
    <location>
        <begin position="1"/>
        <end position="40"/>
    </location>
</feature>